<sequence>MSGEAAGALSPADIDAFRCLAAVEATLAEQRQKTDIIQAALEILLQRMLNLGDTSAPEINELGTPEEESETGRPYHSGWREFEIDFKEHFLSHNRQAIAITQLEGISWYQGLNSIDD</sequence>
<proteinExistence type="predicted"/>
<accession>A0A0C9VV87</accession>
<organism evidence="1 2">
    <name type="scientific">Sphaerobolus stellatus (strain SS14)</name>
    <dbReference type="NCBI Taxonomy" id="990650"/>
    <lineage>
        <taxon>Eukaryota</taxon>
        <taxon>Fungi</taxon>
        <taxon>Dikarya</taxon>
        <taxon>Basidiomycota</taxon>
        <taxon>Agaricomycotina</taxon>
        <taxon>Agaricomycetes</taxon>
        <taxon>Phallomycetidae</taxon>
        <taxon>Geastrales</taxon>
        <taxon>Sphaerobolaceae</taxon>
        <taxon>Sphaerobolus</taxon>
    </lineage>
</organism>
<dbReference type="EMBL" id="KN837131">
    <property type="protein sequence ID" value="KIJ42201.1"/>
    <property type="molecule type" value="Genomic_DNA"/>
</dbReference>
<keyword evidence="2" id="KW-1185">Reference proteome</keyword>
<gene>
    <name evidence="1" type="ORF">M422DRAFT_254591</name>
</gene>
<evidence type="ECO:0000313" key="1">
    <source>
        <dbReference type="EMBL" id="KIJ42201.1"/>
    </source>
</evidence>
<dbReference type="Proteomes" id="UP000054279">
    <property type="component" value="Unassembled WGS sequence"/>
</dbReference>
<dbReference type="AlphaFoldDB" id="A0A0C9VV87"/>
<dbReference type="HOGENOM" id="CLU_2086329_0_0_1"/>
<name>A0A0C9VV87_SPHS4</name>
<evidence type="ECO:0000313" key="2">
    <source>
        <dbReference type="Proteomes" id="UP000054279"/>
    </source>
</evidence>
<reference evidence="1 2" key="1">
    <citation type="submission" date="2014-06" db="EMBL/GenBank/DDBJ databases">
        <title>Evolutionary Origins and Diversification of the Mycorrhizal Mutualists.</title>
        <authorList>
            <consortium name="DOE Joint Genome Institute"/>
            <consortium name="Mycorrhizal Genomics Consortium"/>
            <person name="Kohler A."/>
            <person name="Kuo A."/>
            <person name="Nagy L.G."/>
            <person name="Floudas D."/>
            <person name="Copeland A."/>
            <person name="Barry K.W."/>
            <person name="Cichocki N."/>
            <person name="Veneault-Fourrey C."/>
            <person name="LaButti K."/>
            <person name="Lindquist E.A."/>
            <person name="Lipzen A."/>
            <person name="Lundell T."/>
            <person name="Morin E."/>
            <person name="Murat C."/>
            <person name="Riley R."/>
            <person name="Ohm R."/>
            <person name="Sun H."/>
            <person name="Tunlid A."/>
            <person name="Henrissat B."/>
            <person name="Grigoriev I.V."/>
            <person name="Hibbett D.S."/>
            <person name="Martin F."/>
        </authorList>
    </citation>
    <scope>NUCLEOTIDE SEQUENCE [LARGE SCALE GENOMIC DNA]</scope>
    <source>
        <strain evidence="1 2">SS14</strain>
    </source>
</reference>
<protein>
    <submittedName>
        <fullName evidence="1">Uncharacterized protein</fullName>
    </submittedName>
</protein>